<comment type="cofactor">
    <cofactor evidence="1">
        <name>Mg(2+)</name>
        <dbReference type="ChEBI" id="CHEBI:18420"/>
    </cofactor>
</comment>
<evidence type="ECO:0000256" key="3">
    <source>
        <dbReference type="ARBA" id="ARBA00022842"/>
    </source>
</evidence>
<dbReference type="Proteomes" id="UP001156140">
    <property type="component" value="Unassembled WGS sequence"/>
</dbReference>
<dbReference type="InterPro" id="IPR023214">
    <property type="entry name" value="HAD_sf"/>
</dbReference>
<dbReference type="SUPFAM" id="SSF56784">
    <property type="entry name" value="HAD-like"/>
    <property type="match status" value="1"/>
</dbReference>
<dbReference type="PANTHER" id="PTHR46470:SF4">
    <property type="entry name" value="5-AMINO-6-(5-PHOSPHO-D-RIBITYLAMINO)URACIL PHOSPHATASE YIGB"/>
    <property type="match status" value="1"/>
</dbReference>
<gene>
    <name evidence="4" type="ORF">ML536_07035</name>
</gene>
<dbReference type="GO" id="GO:0016787">
    <property type="term" value="F:hydrolase activity"/>
    <property type="evidence" value="ECO:0007669"/>
    <property type="project" value="UniProtKB-KW"/>
</dbReference>
<keyword evidence="5" id="KW-1185">Reference proteome</keyword>
<keyword evidence="3" id="KW-0460">Magnesium</keyword>
<evidence type="ECO:0000313" key="4">
    <source>
        <dbReference type="EMBL" id="MCI0126579.1"/>
    </source>
</evidence>
<accession>A0AA41QMK4</accession>
<dbReference type="SFLD" id="SFLDG01129">
    <property type="entry name" value="C1.5:_HAD__Beta-PGM__Phosphata"/>
    <property type="match status" value="1"/>
</dbReference>
<dbReference type="InterPro" id="IPR051400">
    <property type="entry name" value="HAD-like_hydrolase"/>
</dbReference>
<dbReference type="SFLD" id="SFLDS00003">
    <property type="entry name" value="Haloacid_Dehalogenase"/>
    <property type="match status" value="1"/>
</dbReference>
<proteinExistence type="predicted"/>
<evidence type="ECO:0000256" key="1">
    <source>
        <dbReference type="ARBA" id="ARBA00001946"/>
    </source>
</evidence>
<dbReference type="InterPro" id="IPR006439">
    <property type="entry name" value="HAD-SF_hydro_IA"/>
</dbReference>
<dbReference type="Gene3D" id="1.20.120.1600">
    <property type="match status" value="1"/>
</dbReference>
<protein>
    <submittedName>
        <fullName evidence="4">HAD-IA family hydrolase</fullName>
    </submittedName>
</protein>
<organism evidence="4 5">
    <name type="scientific">Paradevosia shaoguanensis</name>
    <dbReference type="NCBI Taxonomy" id="1335043"/>
    <lineage>
        <taxon>Bacteria</taxon>
        <taxon>Pseudomonadati</taxon>
        <taxon>Pseudomonadota</taxon>
        <taxon>Alphaproteobacteria</taxon>
        <taxon>Hyphomicrobiales</taxon>
        <taxon>Devosiaceae</taxon>
        <taxon>Paradevosia</taxon>
    </lineage>
</organism>
<dbReference type="PRINTS" id="PR00413">
    <property type="entry name" value="HADHALOGNASE"/>
</dbReference>
<dbReference type="EMBL" id="JALAZD010000001">
    <property type="protein sequence ID" value="MCI0126579.1"/>
    <property type="molecule type" value="Genomic_DNA"/>
</dbReference>
<name>A0AA41QMK4_9HYPH</name>
<dbReference type="Gene3D" id="3.40.50.1000">
    <property type="entry name" value="HAD superfamily/HAD-like"/>
    <property type="match status" value="1"/>
</dbReference>
<dbReference type="NCBIfam" id="TIGR01549">
    <property type="entry name" value="HAD-SF-IA-v1"/>
    <property type="match status" value="1"/>
</dbReference>
<dbReference type="GO" id="GO:0044281">
    <property type="term" value="P:small molecule metabolic process"/>
    <property type="evidence" value="ECO:0007669"/>
    <property type="project" value="UniProtKB-ARBA"/>
</dbReference>
<dbReference type="InterPro" id="IPR036412">
    <property type="entry name" value="HAD-like_sf"/>
</dbReference>
<sequence length="236" mass="25759">MAAEPITGVLFDLDDTLLDHRGAARAALATWTAQLGLIGALEEFEARWLHFETIYYRKYQARELTNAEHRRARIREFLAPRLFADDIEADQAFEGYWKAYVASWRAFDDAVSAIERARRAGLAVGILTNGDATNQGLKVSTTALAPLDLRIFASSDLPAAKPHAAAFHAACDGLGVLPSRCLMVGDSWENDIEGARGAGLSVAFLDRSGMARDDTPTLASLDALDFGRLDLLLGRH</sequence>
<dbReference type="RefSeq" id="WP_281735406.1">
    <property type="nucleotide sequence ID" value="NZ_JAKETQ010000001.1"/>
</dbReference>
<comment type="caution">
    <text evidence="4">The sequence shown here is derived from an EMBL/GenBank/DDBJ whole genome shotgun (WGS) entry which is preliminary data.</text>
</comment>
<evidence type="ECO:0000313" key="5">
    <source>
        <dbReference type="Proteomes" id="UP001156140"/>
    </source>
</evidence>
<dbReference type="AlphaFoldDB" id="A0AA41QMK4"/>
<evidence type="ECO:0000256" key="2">
    <source>
        <dbReference type="ARBA" id="ARBA00022801"/>
    </source>
</evidence>
<dbReference type="Pfam" id="PF00702">
    <property type="entry name" value="Hydrolase"/>
    <property type="match status" value="1"/>
</dbReference>
<keyword evidence="2 4" id="KW-0378">Hydrolase</keyword>
<dbReference type="PANTHER" id="PTHR46470">
    <property type="entry name" value="N-ACYLNEURAMINATE-9-PHOSPHATASE"/>
    <property type="match status" value="1"/>
</dbReference>
<reference evidence="4" key="1">
    <citation type="submission" date="2022-03" db="EMBL/GenBank/DDBJ databases">
        <title>The complete genome sequence of a Methyloterrigena soli.</title>
        <authorList>
            <person name="Zi Z."/>
        </authorList>
    </citation>
    <scope>NUCLEOTIDE SEQUENCE</scope>
    <source>
        <strain evidence="4">M48</strain>
    </source>
</reference>